<dbReference type="InterPro" id="IPR000415">
    <property type="entry name" value="Nitroreductase-like"/>
</dbReference>
<dbReference type="SUPFAM" id="SSF55469">
    <property type="entry name" value="FMN-dependent nitroreductase-like"/>
    <property type="match status" value="1"/>
</dbReference>
<organism evidence="10 11">
    <name type="scientific">Dongia soli</name>
    <dbReference type="NCBI Taxonomy" id="600628"/>
    <lineage>
        <taxon>Bacteria</taxon>
        <taxon>Pseudomonadati</taxon>
        <taxon>Pseudomonadota</taxon>
        <taxon>Alphaproteobacteria</taxon>
        <taxon>Rhodospirillales</taxon>
        <taxon>Dongiaceae</taxon>
        <taxon>Dongia</taxon>
    </lineage>
</organism>
<evidence type="ECO:0000259" key="9">
    <source>
        <dbReference type="Pfam" id="PF00881"/>
    </source>
</evidence>
<evidence type="ECO:0000256" key="1">
    <source>
        <dbReference type="ARBA" id="ARBA00001917"/>
    </source>
</evidence>
<comment type="caution">
    <text evidence="10">The sequence shown here is derived from an EMBL/GenBank/DDBJ whole genome shotgun (WGS) entry which is preliminary data.</text>
</comment>
<keyword evidence="4 8" id="KW-0288">FMN</keyword>
<evidence type="ECO:0000313" key="11">
    <source>
        <dbReference type="Proteomes" id="UP001279642"/>
    </source>
</evidence>
<evidence type="ECO:0000313" key="10">
    <source>
        <dbReference type="EMBL" id="MDY0883097.1"/>
    </source>
</evidence>
<dbReference type="Gene3D" id="3.40.109.10">
    <property type="entry name" value="NADH Oxidase"/>
    <property type="match status" value="1"/>
</dbReference>
<proteinExistence type="inferred from homology"/>
<dbReference type="Proteomes" id="UP001279642">
    <property type="component" value="Unassembled WGS sequence"/>
</dbReference>
<keyword evidence="5 8" id="KW-0521">NADP</keyword>
<name>A0ABU5E9Y7_9PROT</name>
<dbReference type="EC" id="1.-.-.-" evidence="8"/>
<dbReference type="PIRSF" id="PIRSF000232">
    <property type="entry name" value="YdjA"/>
    <property type="match status" value="1"/>
</dbReference>
<dbReference type="InterPro" id="IPR052530">
    <property type="entry name" value="NAD(P)H_nitroreductase"/>
</dbReference>
<dbReference type="Pfam" id="PF00881">
    <property type="entry name" value="Nitroreductase"/>
    <property type="match status" value="1"/>
</dbReference>
<keyword evidence="7 8" id="KW-0520">NAD</keyword>
<accession>A0ABU5E9Y7</accession>
<dbReference type="InterPro" id="IPR026021">
    <property type="entry name" value="YdjA-like"/>
</dbReference>
<dbReference type="RefSeq" id="WP_320508146.1">
    <property type="nucleotide sequence ID" value="NZ_JAXCLW010000002.1"/>
</dbReference>
<evidence type="ECO:0000256" key="3">
    <source>
        <dbReference type="ARBA" id="ARBA00022630"/>
    </source>
</evidence>
<keyword evidence="11" id="KW-1185">Reference proteome</keyword>
<evidence type="ECO:0000256" key="6">
    <source>
        <dbReference type="ARBA" id="ARBA00023002"/>
    </source>
</evidence>
<evidence type="ECO:0000256" key="4">
    <source>
        <dbReference type="ARBA" id="ARBA00022643"/>
    </source>
</evidence>
<dbReference type="InterPro" id="IPR029479">
    <property type="entry name" value="Nitroreductase"/>
</dbReference>
<reference evidence="10 11" key="1">
    <citation type="journal article" date="2016" name="Antonie Van Leeuwenhoek">
        <title>Dongia soli sp. nov., isolated from soil from Dokdo, Korea.</title>
        <authorList>
            <person name="Kim D.U."/>
            <person name="Lee H."/>
            <person name="Kim H."/>
            <person name="Kim S.G."/>
            <person name="Ka J.O."/>
        </authorList>
    </citation>
    <scope>NUCLEOTIDE SEQUENCE [LARGE SCALE GENOMIC DNA]</scope>
    <source>
        <strain evidence="10 11">D78</strain>
    </source>
</reference>
<evidence type="ECO:0000256" key="5">
    <source>
        <dbReference type="ARBA" id="ARBA00022857"/>
    </source>
</evidence>
<evidence type="ECO:0000256" key="2">
    <source>
        <dbReference type="ARBA" id="ARBA00007118"/>
    </source>
</evidence>
<keyword evidence="3 8" id="KW-0285">Flavoprotein</keyword>
<feature type="domain" description="Nitroreductase" evidence="9">
    <location>
        <begin position="16"/>
        <end position="172"/>
    </location>
</feature>
<comment type="cofactor">
    <cofactor evidence="1 8">
        <name>FMN</name>
        <dbReference type="ChEBI" id="CHEBI:58210"/>
    </cofactor>
</comment>
<dbReference type="PANTHER" id="PTHR43821">
    <property type="entry name" value="NAD(P)H NITROREDUCTASE YDJA-RELATED"/>
    <property type="match status" value="1"/>
</dbReference>
<dbReference type="EMBL" id="JAXCLW010000002">
    <property type="protein sequence ID" value="MDY0883097.1"/>
    <property type="molecule type" value="Genomic_DNA"/>
</dbReference>
<evidence type="ECO:0000256" key="8">
    <source>
        <dbReference type="PIRNR" id="PIRNR000232"/>
    </source>
</evidence>
<comment type="similarity">
    <text evidence="2 8">Belongs to the nitroreductase family.</text>
</comment>
<protein>
    <recommendedName>
        <fullName evidence="8">Putative NAD(P)H nitroreductase</fullName>
        <ecNumber evidence="8">1.-.-.-</ecNumber>
    </recommendedName>
</protein>
<dbReference type="CDD" id="cd02135">
    <property type="entry name" value="YdjA-like"/>
    <property type="match status" value="1"/>
</dbReference>
<dbReference type="PANTHER" id="PTHR43821:SF1">
    <property type="entry name" value="NAD(P)H NITROREDUCTASE YDJA-RELATED"/>
    <property type="match status" value="1"/>
</dbReference>
<evidence type="ECO:0000256" key="7">
    <source>
        <dbReference type="ARBA" id="ARBA00023027"/>
    </source>
</evidence>
<sequence length="203" mass="21955">MPASDQKHDISWLLTRRSAAVKRLGAPAPTEAELDQILSAGLTAPDHGAMRPWRVVQCTDDGRARLAELFVAAKRRSKPDATEAEFARERDKALRPPVLLAILAKPKTSKPEVTEAEQIACAGAAMQSMLLAAYGLGYGAIILSGSRCADPEVRRAFGAEGTDHLLGFISIGTIVETPIPSRRPTLDEMLEIFDAQGLRTRNN</sequence>
<keyword evidence="6 8" id="KW-0560">Oxidoreductase</keyword>
<gene>
    <name evidence="10" type="ORF">SMD27_09590</name>
</gene>